<dbReference type="SMART" id="SM00409">
    <property type="entry name" value="IG"/>
    <property type="match status" value="8"/>
</dbReference>
<feature type="domain" description="PKD" evidence="6">
    <location>
        <begin position="489"/>
        <end position="568"/>
    </location>
</feature>
<feature type="domain" description="PKD" evidence="6">
    <location>
        <begin position="1115"/>
        <end position="1184"/>
    </location>
</feature>
<dbReference type="InterPro" id="IPR000601">
    <property type="entry name" value="PKD_dom"/>
</dbReference>
<dbReference type="GO" id="GO:0005261">
    <property type="term" value="F:monoatomic cation channel activity"/>
    <property type="evidence" value="ECO:0007669"/>
    <property type="project" value="TreeGrafter"/>
</dbReference>
<feature type="domain" description="PKD" evidence="6">
    <location>
        <begin position="834"/>
        <end position="916"/>
    </location>
</feature>
<dbReference type="Gene3D" id="2.60.40.2810">
    <property type="match status" value="1"/>
</dbReference>
<feature type="domain" description="PKD" evidence="6">
    <location>
        <begin position="318"/>
        <end position="396"/>
    </location>
</feature>
<dbReference type="Pfam" id="PF18911">
    <property type="entry name" value="PKD_4"/>
    <property type="match status" value="10"/>
</dbReference>
<dbReference type="InterPro" id="IPR022409">
    <property type="entry name" value="PKD/Chitinase_dom"/>
</dbReference>
<accession>A0A2T1G1S3</accession>
<dbReference type="OrthoDB" id="564496at2"/>
<feature type="domain" description="Ig-like" evidence="7">
    <location>
        <begin position="489"/>
        <end position="565"/>
    </location>
</feature>
<dbReference type="Proteomes" id="UP000238937">
    <property type="component" value="Unassembled WGS sequence"/>
</dbReference>
<dbReference type="SUPFAM" id="SSF49299">
    <property type="entry name" value="PKD domain"/>
    <property type="match status" value="10"/>
</dbReference>
<sequence>HDLMASGLEIGERRLPSELDITLAAAPSIDARAYSAPLLGVGINNGDFSIDSNQAANYGWQTNGATTISNGIATLADTSKQLASLTQKFLIPANATKLQFTIKNSQLRSALPNTAPTPNDSFEVALLDAQMNPLAGKAQGLSNTDSLLNIQADGTVYFSDKVQIGGATISGGKIANTTDRTVTIDLTGIANNTEAQLYFDLLSFGSGASQVSIDNVKIFNTTQPAPRLDNATLATNQATGLTIPLPTGVSLESIELSTLPQHGTVVRNPSNGKITYTPNSDYVGADSFTYLGIDSNGQVSNPATINITVNNVAPTIESIVIPTTVKEGQTIPLSATAKDGGSSNNLTYSWNFGDGSNPIIGRDVSYTYKDNGNYNVTLSVTDKDGGTTTQTSLVKVDNVAPTVNITAPVTDTNQGGTLNFGVTYTDPGILDTHTITWNFGDGSAPLTGVTNPSHLFSQAGTKNVTVTVTDNDGASTSQSMAITVTSVAPTINSIDIPTNINEGQLVQLTATATGTGALTYNWYVDNATTPIVGQTLNYAFADNGVYPVKLTVIDSNSVITTQTVSVTVNNVAPIIVNIIKPSQINEGEPVSFKAIATDPGINDNLSYVWNFGDSTPLVNGQNVTHTFADNGSYNVILRVTDSDGAFATQTVNVKVDNVAPVIASIVKPATIKEGESAEFKATATDTGANDTLTYNWNFGDSTPGSSGQNVNHTFVDNGNYNVVLTVTDKDGGVTTQTVVAKVDNVAPSIVSIAKPTTIKEGESVTFSATATDPGILDTLTYSWNFGDSTPGASGQNVNHIFVDNGNYNVTLTVTDKDGAATTQTVVAKVDNVAPTIVSIAKPTTIKEGESVAFAATVTDPGVLDTLTYSWNFGDSTPVSSGQNVNHTFADNGNYNITLTVTDKDGASTTQTVVAKVDNVAPKIVSIAKPTTIKEGESVAFAATVTDPGINDTLTYSWNFGDSTPTSLGQNVNHTFADNGNYNVVLTVTDKDGGVTTQTVVAKVDNVAPVIVSIVKPNTIKEGESVTFTATATDVGSKDTLTYSWNFGDGTSPVTGQNVTRTFADNGNYNVVLTVTDKDGAVTTQTVVVKVDNVAPTITSVTLPQNVLAGTAAAFTATATDVGTLDTLTYSWNFGDNSTPVSGQTVNRTYTAAGTYTIILTVTDKDGAITTQTQNLTVTAPPTTGGSGIRAGGNITINGSADFDGSTTNRTDDTQIYAAKGISLNGNISLPVKRDSSGNPLKVNGKIVLVDNQITLGTGATTTTNPNQYTNFTTADRAITIPTYAALQLQEFTPPASATVNTFNVQTTPIRNSADWTTKFPAAGTASNPTVVRIINGDLNLPANINLSNYILIVENGNINFSQGNPVLNNVKLIANAGKIDLNSNTATNLSLSASGNINITGNTKLGGTSIISSNGNITTNGGLSMASSTATVRMVAQGDFSVSGNTSLKGQLFAKKNITINGQTTIVGSIDALLNLSIGGNTTIVAK</sequence>
<dbReference type="InterPro" id="IPR003599">
    <property type="entry name" value="Ig_sub"/>
</dbReference>
<feature type="domain" description="PKD" evidence="6">
    <location>
        <begin position="603"/>
        <end position="655"/>
    </location>
</feature>
<dbReference type="Gene3D" id="2.60.40.10">
    <property type="entry name" value="Immunoglobulins"/>
    <property type="match status" value="10"/>
</dbReference>
<gene>
    <name evidence="8" type="ORF">C7B77_21940</name>
</gene>
<dbReference type="SMART" id="SM00089">
    <property type="entry name" value="PKD"/>
    <property type="match status" value="10"/>
</dbReference>
<dbReference type="PROSITE" id="PS50093">
    <property type="entry name" value="PKD"/>
    <property type="match status" value="10"/>
</dbReference>
<dbReference type="GO" id="GO:0006816">
    <property type="term" value="P:calcium ion transport"/>
    <property type="evidence" value="ECO:0007669"/>
    <property type="project" value="TreeGrafter"/>
</dbReference>
<feature type="domain" description="PKD" evidence="6">
    <location>
        <begin position="1008"/>
        <end position="1090"/>
    </location>
</feature>
<keyword evidence="3" id="KW-0677">Repeat</keyword>
<evidence type="ECO:0000256" key="4">
    <source>
        <dbReference type="ARBA" id="ARBA00022989"/>
    </source>
</evidence>
<comment type="caution">
    <text evidence="8">The sequence shown here is derived from an EMBL/GenBank/DDBJ whole genome shotgun (WGS) entry which is preliminary data.</text>
</comment>
<dbReference type="GO" id="GO:0005886">
    <property type="term" value="C:plasma membrane"/>
    <property type="evidence" value="ECO:0007669"/>
    <property type="project" value="TreeGrafter"/>
</dbReference>
<dbReference type="InterPro" id="IPR007110">
    <property type="entry name" value="Ig-like_dom"/>
</dbReference>
<dbReference type="InterPro" id="IPR013783">
    <property type="entry name" value="Ig-like_fold"/>
</dbReference>
<keyword evidence="2" id="KW-0812">Transmembrane</keyword>
<feature type="domain" description="PKD" evidence="6">
    <location>
        <begin position="747"/>
        <end position="829"/>
    </location>
</feature>
<evidence type="ECO:0000313" key="9">
    <source>
        <dbReference type="Proteomes" id="UP000238937"/>
    </source>
</evidence>
<keyword evidence="4" id="KW-1133">Transmembrane helix</keyword>
<dbReference type="EMBL" id="PVWO01000370">
    <property type="protein sequence ID" value="PSB51116.1"/>
    <property type="molecule type" value="Genomic_DNA"/>
</dbReference>
<evidence type="ECO:0000259" key="7">
    <source>
        <dbReference type="PROSITE" id="PS50835"/>
    </source>
</evidence>
<protein>
    <recommendedName>
        <fullName evidence="10">PKD domain-containing protein</fullName>
    </recommendedName>
</protein>
<dbReference type="CDD" id="cd00146">
    <property type="entry name" value="PKD"/>
    <property type="match status" value="10"/>
</dbReference>
<dbReference type="PANTHER" id="PTHR46730">
    <property type="entry name" value="POLYCYSTIN-1"/>
    <property type="match status" value="1"/>
</dbReference>
<keyword evidence="5" id="KW-0472">Membrane</keyword>
<feature type="domain" description="Ig-like" evidence="7">
    <location>
        <begin position="747"/>
        <end position="826"/>
    </location>
</feature>
<dbReference type="InterPro" id="IPR035986">
    <property type="entry name" value="PKD_dom_sf"/>
</dbReference>
<dbReference type="PANTHER" id="PTHR46730:SF4">
    <property type="entry name" value="POLYCYSTIC KIDNEY DISEASE PROTEIN 1-LIKE 1"/>
    <property type="match status" value="1"/>
</dbReference>
<feature type="domain" description="PKD" evidence="6">
    <location>
        <begin position="660"/>
        <end position="742"/>
    </location>
</feature>
<evidence type="ECO:0000256" key="2">
    <source>
        <dbReference type="ARBA" id="ARBA00022692"/>
    </source>
</evidence>
<keyword evidence="9" id="KW-1185">Reference proteome</keyword>
<name>A0A2T1G1S3_9CYAN</name>
<evidence type="ECO:0008006" key="10">
    <source>
        <dbReference type="Google" id="ProtNLM"/>
    </source>
</evidence>
<proteinExistence type="predicted"/>
<evidence type="ECO:0000259" key="6">
    <source>
        <dbReference type="PROSITE" id="PS50093"/>
    </source>
</evidence>
<feature type="domain" description="PKD" evidence="6">
    <location>
        <begin position="405"/>
        <end position="491"/>
    </location>
</feature>
<dbReference type="Pfam" id="PF17963">
    <property type="entry name" value="Big_9"/>
    <property type="match status" value="1"/>
</dbReference>
<evidence type="ECO:0000313" key="8">
    <source>
        <dbReference type="EMBL" id="PSB51116.1"/>
    </source>
</evidence>
<feature type="domain" description="PKD" evidence="6">
    <location>
        <begin position="921"/>
        <end position="1003"/>
    </location>
</feature>
<reference evidence="8 9" key="1">
    <citation type="submission" date="2018-03" db="EMBL/GenBank/DDBJ databases">
        <title>The ancient ancestry and fast evolution of plastids.</title>
        <authorList>
            <person name="Moore K.R."/>
            <person name="Magnabosco C."/>
            <person name="Momper L."/>
            <person name="Gold D.A."/>
            <person name="Bosak T."/>
            <person name="Fournier G.P."/>
        </authorList>
    </citation>
    <scope>NUCLEOTIDE SEQUENCE [LARGE SCALE GENOMIC DNA]</scope>
    <source>
        <strain evidence="8 9">CCALA 037</strain>
    </source>
</reference>
<comment type="subcellular location">
    <subcellularLocation>
        <location evidence="1">Membrane</location>
        <topology evidence="1">Multi-pass membrane protein</topology>
    </subcellularLocation>
</comment>
<evidence type="ECO:0000256" key="5">
    <source>
        <dbReference type="ARBA" id="ARBA00023136"/>
    </source>
</evidence>
<evidence type="ECO:0000256" key="1">
    <source>
        <dbReference type="ARBA" id="ARBA00004141"/>
    </source>
</evidence>
<evidence type="ECO:0000256" key="3">
    <source>
        <dbReference type="ARBA" id="ARBA00022737"/>
    </source>
</evidence>
<feature type="non-terminal residue" evidence="8">
    <location>
        <position position="1"/>
    </location>
</feature>
<organism evidence="8 9">
    <name type="scientific">Chamaesiphon polymorphus CCALA 037</name>
    <dbReference type="NCBI Taxonomy" id="2107692"/>
    <lineage>
        <taxon>Bacteria</taxon>
        <taxon>Bacillati</taxon>
        <taxon>Cyanobacteriota</taxon>
        <taxon>Cyanophyceae</taxon>
        <taxon>Gomontiellales</taxon>
        <taxon>Chamaesiphonaceae</taxon>
        <taxon>Chamaesiphon</taxon>
    </lineage>
</organism>
<dbReference type="PROSITE" id="PS50835">
    <property type="entry name" value="IG_LIKE"/>
    <property type="match status" value="2"/>
</dbReference>